<dbReference type="InterPro" id="IPR001270">
    <property type="entry name" value="ClpA/B"/>
</dbReference>
<keyword evidence="10" id="KW-0645">Protease</keyword>
<dbReference type="CDD" id="cd19499">
    <property type="entry name" value="RecA-like_ClpB_Hsp104-like"/>
    <property type="match status" value="1"/>
</dbReference>
<dbReference type="GO" id="GO:0008233">
    <property type="term" value="F:peptidase activity"/>
    <property type="evidence" value="ECO:0007669"/>
    <property type="project" value="UniProtKB-KW"/>
</dbReference>
<feature type="coiled-coil region" evidence="6">
    <location>
        <begin position="433"/>
        <end position="479"/>
    </location>
</feature>
<feature type="domain" description="Clp R" evidence="9">
    <location>
        <begin position="1"/>
        <end position="150"/>
    </location>
</feature>
<dbReference type="PROSITE" id="PS51903">
    <property type="entry name" value="CLP_R"/>
    <property type="match status" value="1"/>
</dbReference>
<dbReference type="Proteomes" id="UP000823914">
    <property type="component" value="Unassembled WGS sequence"/>
</dbReference>
<dbReference type="InterPro" id="IPR027417">
    <property type="entry name" value="P-loop_NTPase"/>
</dbReference>
<dbReference type="GO" id="GO:0005737">
    <property type="term" value="C:cytoplasm"/>
    <property type="evidence" value="ECO:0007669"/>
    <property type="project" value="TreeGrafter"/>
</dbReference>
<evidence type="ECO:0000256" key="4">
    <source>
        <dbReference type="ARBA" id="ARBA00023186"/>
    </source>
</evidence>
<dbReference type="InterPro" id="IPR003593">
    <property type="entry name" value="AAA+_ATPase"/>
</dbReference>
<protein>
    <submittedName>
        <fullName evidence="10">ATP-dependent Clp protease ATP-binding subunit</fullName>
    </submittedName>
</protein>
<evidence type="ECO:0000256" key="1">
    <source>
        <dbReference type="ARBA" id="ARBA00022737"/>
    </source>
</evidence>
<dbReference type="Pfam" id="PF00004">
    <property type="entry name" value="AAA"/>
    <property type="match status" value="1"/>
</dbReference>
<evidence type="ECO:0000256" key="3">
    <source>
        <dbReference type="ARBA" id="ARBA00022840"/>
    </source>
</evidence>
<dbReference type="InterPro" id="IPR003959">
    <property type="entry name" value="ATPase_AAA_core"/>
</dbReference>
<dbReference type="InterPro" id="IPR036628">
    <property type="entry name" value="Clp_N_dom_sf"/>
</dbReference>
<keyword evidence="4" id="KW-0143">Chaperone</keyword>
<accession>A0A9E2L3T0</accession>
<dbReference type="Gene3D" id="4.10.860.10">
    <property type="entry name" value="UVR domain"/>
    <property type="match status" value="1"/>
</dbReference>
<dbReference type="FunFam" id="3.40.50.300:FF:000010">
    <property type="entry name" value="Chaperone clpB 1, putative"/>
    <property type="match status" value="1"/>
</dbReference>
<dbReference type="EMBL" id="JAHLFV010000160">
    <property type="protein sequence ID" value="MBU3850242.1"/>
    <property type="molecule type" value="Genomic_DNA"/>
</dbReference>
<comment type="caution">
    <text evidence="10">The sequence shown here is derived from an EMBL/GenBank/DDBJ whole genome shotgun (WGS) entry which is preliminary data.</text>
</comment>
<evidence type="ECO:0000256" key="5">
    <source>
        <dbReference type="PROSITE-ProRule" id="PRU01251"/>
    </source>
</evidence>
<evidence type="ECO:0000313" key="10">
    <source>
        <dbReference type="EMBL" id="MBU3850242.1"/>
    </source>
</evidence>
<dbReference type="SMART" id="SM01086">
    <property type="entry name" value="ClpB_D2-small"/>
    <property type="match status" value="1"/>
</dbReference>
<dbReference type="SMART" id="SM00382">
    <property type="entry name" value="AAA"/>
    <property type="match status" value="2"/>
</dbReference>
<name>A0A9E2L3T0_9SPIR</name>
<evidence type="ECO:0000256" key="2">
    <source>
        <dbReference type="ARBA" id="ARBA00022741"/>
    </source>
</evidence>
<reference evidence="10" key="2">
    <citation type="submission" date="2021-04" db="EMBL/GenBank/DDBJ databases">
        <authorList>
            <person name="Gilroy R."/>
        </authorList>
    </citation>
    <scope>NUCLEOTIDE SEQUENCE</scope>
    <source>
        <strain evidence="10">Gambia15-2214</strain>
    </source>
</reference>
<proteinExistence type="predicted"/>
<feature type="domain" description="UVR" evidence="8">
    <location>
        <begin position="437"/>
        <end position="472"/>
    </location>
</feature>
<dbReference type="PROSITE" id="PS50151">
    <property type="entry name" value="UVR"/>
    <property type="match status" value="1"/>
</dbReference>
<evidence type="ECO:0000256" key="6">
    <source>
        <dbReference type="SAM" id="Coils"/>
    </source>
</evidence>
<dbReference type="Gene3D" id="3.40.50.300">
    <property type="entry name" value="P-loop containing nucleotide triphosphate hydrolases"/>
    <property type="match status" value="2"/>
</dbReference>
<evidence type="ECO:0000256" key="7">
    <source>
        <dbReference type="SAM" id="MobiDB-lite"/>
    </source>
</evidence>
<keyword evidence="3 10" id="KW-0067">ATP-binding</keyword>
<sequence length="863" mass="96521">MAKNLSPRAHKLITIYAQEEGKLGGSDQLLPEHVLIALLKKGDGLGYILLQKLHINVLTFQLALEQSLTLQGRDVTLDELPASRRLRTMLDAASIESRSLRKEYIGTEHLVIAAIREQYSVTARFFEKASITIDDVYGAVLQIYEKLQSSYDNQKVKAMANSFFDSVNHTMQQDKGQNAQSFLAEFSRDLTSLASSQQLDPVVGRDKEILRVVQILSRRTKNNPVLLGEPGVGKTAIIEGLAQRIVLGQVPRNLLKKKIIALDLGSVVAGTKYRGEFEERIKRIVKEVSDKKDIILFIDELHTLIGAGGAEGTMDASNLLKPALARGELQCIGATTLSEYRKYFEKDAALERRFQSVLVEEPTDLESIQILEGLKKRYEDFHGVRYEQDVIPTAVRFARRYITDRCLPDKAIDILDEAGAMKKIIEDDKPSELDTLEKNIAQLSEEKKLMVQNQDYEGAAEIRDKVHLLKNQLEILRDKWEHNDLSGIKTVTTKDVCTVIANMTGIPLEQLTDSELVKLLRMEEELHKSVIGQKEAVTSITSAIRRARTGVSSSRRPAGSFIFLGPTGVGKTLLAKTLAQYLFGTEDALIRVDMSDYMEKHNSSRLVGAPPGYVGFEEGGVLTEKVRRHPYSVVLLDEIEKAHPDVFNLLLQILEEGELTDNLGHTVNFRNTVIIMTSNAGIRQITETSPLGFSLTERGTPSYETIKEGALTELKKILSPELLNRIDDTIVFTALTPKDVERILEIQLQELETRLSEKELTLSVKPGAKKYLAEKGYDPLLGARPMRRLIQREIEDRLAVCLIEEGIKNPDTRGNKAVVDFVKDAIKVTITKSKHKKEAKSEAIPSETDKTLPPVEDIETVNV</sequence>
<dbReference type="Pfam" id="PF02861">
    <property type="entry name" value="Clp_N"/>
    <property type="match status" value="1"/>
</dbReference>
<dbReference type="CDD" id="cd00009">
    <property type="entry name" value="AAA"/>
    <property type="match status" value="1"/>
</dbReference>
<organism evidence="10 11">
    <name type="scientific">Candidatus Treponema excrementipullorum</name>
    <dbReference type="NCBI Taxonomy" id="2838768"/>
    <lineage>
        <taxon>Bacteria</taxon>
        <taxon>Pseudomonadati</taxon>
        <taxon>Spirochaetota</taxon>
        <taxon>Spirochaetia</taxon>
        <taxon>Spirochaetales</taxon>
        <taxon>Treponemataceae</taxon>
        <taxon>Treponema</taxon>
    </lineage>
</organism>
<dbReference type="InterPro" id="IPR019489">
    <property type="entry name" value="Clp_ATPase_C"/>
</dbReference>
<dbReference type="GO" id="GO:0034605">
    <property type="term" value="P:cellular response to heat"/>
    <property type="evidence" value="ECO:0007669"/>
    <property type="project" value="TreeGrafter"/>
</dbReference>
<evidence type="ECO:0000259" key="8">
    <source>
        <dbReference type="PROSITE" id="PS50151"/>
    </source>
</evidence>
<dbReference type="InterPro" id="IPR041546">
    <property type="entry name" value="ClpA/ClpB_AAA_lid"/>
</dbReference>
<dbReference type="PANTHER" id="PTHR11638:SF175">
    <property type="entry name" value="ATP-DEPENDENT CLP PROTEASE, ATP-BINDING SUBUNIT CLPC"/>
    <property type="match status" value="1"/>
</dbReference>
<keyword evidence="1 5" id="KW-0677">Repeat</keyword>
<dbReference type="AlphaFoldDB" id="A0A9E2L3T0"/>
<dbReference type="Pfam" id="PF10431">
    <property type="entry name" value="ClpB_D2-small"/>
    <property type="match status" value="1"/>
</dbReference>
<keyword evidence="2" id="KW-0547">Nucleotide-binding</keyword>
<evidence type="ECO:0000313" key="11">
    <source>
        <dbReference type="Proteomes" id="UP000823914"/>
    </source>
</evidence>
<dbReference type="InterPro" id="IPR004176">
    <property type="entry name" value="Clp_R_N"/>
</dbReference>
<dbReference type="Pfam" id="PF17871">
    <property type="entry name" value="AAA_lid_9"/>
    <property type="match status" value="1"/>
</dbReference>
<dbReference type="Pfam" id="PF07724">
    <property type="entry name" value="AAA_2"/>
    <property type="match status" value="1"/>
</dbReference>
<gene>
    <name evidence="10" type="ORF">IAA16_06725</name>
</gene>
<feature type="region of interest" description="Disordered" evidence="7">
    <location>
        <begin position="835"/>
        <end position="863"/>
    </location>
</feature>
<dbReference type="PANTHER" id="PTHR11638">
    <property type="entry name" value="ATP-DEPENDENT CLP PROTEASE"/>
    <property type="match status" value="1"/>
</dbReference>
<dbReference type="SUPFAM" id="SSF52540">
    <property type="entry name" value="P-loop containing nucleoside triphosphate hydrolases"/>
    <property type="match status" value="2"/>
</dbReference>
<dbReference type="Gene3D" id="1.10.8.60">
    <property type="match status" value="2"/>
</dbReference>
<dbReference type="FunFam" id="3.40.50.300:FF:000025">
    <property type="entry name" value="ATP-dependent Clp protease subunit"/>
    <property type="match status" value="1"/>
</dbReference>
<dbReference type="SUPFAM" id="SSF81923">
    <property type="entry name" value="Double Clp-N motif"/>
    <property type="match status" value="1"/>
</dbReference>
<dbReference type="GO" id="GO:0005524">
    <property type="term" value="F:ATP binding"/>
    <property type="evidence" value="ECO:0007669"/>
    <property type="project" value="UniProtKB-KW"/>
</dbReference>
<dbReference type="PROSITE" id="PS00870">
    <property type="entry name" value="CLPAB_1"/>
    <property type="match status" value="1"/>
</dbReference>
<reference evidence="10" key="1">
    <citation type="journal article" date="2021" name="PeerJ">
        <title>Extensive microbial diversity within the chicken gut microbiome revealed by metagenomics and culture.</title>
        <authorList>
            <person name="Gilroy R."/>
            <person name="Ravi A."/>
            <person name="Getino M."/>
            <person name="Pursley I."/>
            <person name="Horton D.L."/>
            <person name="Alikhan N.F."/>
            <person name="Baker D."/>
            <person name="Gharbi K."/>
            <person name="Hall N."/>
            <person name="Watson M."/>
            <person name="Adriaenssens E.M."/>
            <person name="Foster-Nyarko E."/>
            <person name="Jarju S."/>
            <person name="Secka A."/>
            <person name="Antonio M."/>
            <person name="Oren A."/>
            <person name="Chaudhuri R.R."/>
            <person name="La Ragione R."/>
            <person name="Hildebrand F."/>
            <person name="Pallen M.J."/>
        </authorList>
    </citation>
    <scope>NUCLEOTIDE SEQUENCE</scope>
    <source>
        <strain evidence="10">Gambia15-2214</strain>
    </source>
</reference>
<dbReference type="InterPro" id="IPR018368">
    <property type="entry name" value="ClpA/B_CS1"/>
</dbReference>
<dbReference type="PRINTS" id="PR00300">
    <property type="entry name" value="CLPPROTEASEA"/>
</dbReference>
<keyword evidence="6" id="KW-0175">Coiled coil</keyword>
<dbReference type="GO" id="GO:0016887">
    <property type="term" value="F:ATP hydrolysis activity"/>
    <property type="evidence" value="ECO:0007669"/>
    <property type="project" value="InterPro"/>
</dbReference>
<dbReference type="Gene3D" id="1.10.1780.10">
    <property type="entry name" value="Clp, N-terminal domain"/>
    <property type="match status" value="1"/>
</dbReference>
<dbReference type="InterPro" id="IPR001943">
    <property type="entry name" value="UVR_dom"/>
</dbReference>
<dbReference type="InterPro" id="IPR050130">
    <property type="entry name" value="ClpA_ClpB"/>
</dbReference>
<dbReference type="GO" id="GO:0006508">
    <property type="term" value="P:proteolysis"/>
    <property type="evidence" value="ECO:0007669"/>
    <property type="project" value="UniProtKB-KW"/>
</dbReference>
<evidence type="ECO:0000259" key="9">
    <source>
        <dbReference type="PROSITE" id="PS51903"/>
    </source>
</evidence>
<keyword evidence="10" id="KW-0378">Hydrolase</keyword>